<dbReference type="SMART" id="SM00112">
    <property type="entry name" value="CA"/>
    <property type="match status" value="3"/>
</dbReference>
<gene>
    <name evidence="9" type="ORF">PHYEVI_LOCUS1457</name>
</gene>
<dbReference type="InterPro" id="IPR015919">
    <property type="entry name" value="Cadherin-like_sf"/>
</dbReference>
<dbReference type="GO" id="GO:0007156">
    <property type="term" value="P:homophilic cell adhesion via plasma membrane adhesion molecules"/>
    <property type="evidence" value="ECO:0007669"/>
    <property type="project" value="InterPro"/>
</dbReference>
<evidence type="ECO:0000256" key="5">
    <source>
        <dbReference type="ARBA" id="ARBA00022989"/>
    </source>
</evidence>
<keyword evidence="3" id="KW-0677">Repeat</keyword>
<dbReference type="OrthoDB" id="6252479at2759"/>
<dbReference type="Proteomes" id="UP001153712">
    <property type="component" value="Chromosome 1"/>
</dbReference>
<dbReference type="EMBL" id="OU900094">
    <property type="protein sequence ID" value="CAG9854997.1"/>
    <property type="molecule type" value="Genomic_DNA"/>
</dbReference>
<name>A0A9N9TGK7_PHYSR</name>
<comment type="subcellular location">
    <subcellularLocation>
        <location evidence="1">Membrane</location>
    </subcellularLocation>
</comment>
<proteinExistence type="predicted"/>
<dbReference type="GO" id="GO:0009653">
    <property type="term" value="P:anatomical structure morphogenesis"/>
    <property type="evidence" value="ECO:0007669"/>
    <property type="project" value="UniProtKB-ARBA"/>
</dbReference>
<evidence type="ECO:0000256" key="2">
    <source>
        <dbReference type="ARBA" id="ARBA00022692"/>
    </source>
</evidence>
<evidence type="ECO:0000256" key="1">
    <source>
        <dbReference type="ARBA" id="ARBA00004370"/>
    </source>
</evidence>
<protein>
    <recommendedName>
        <fullName evidence="8">Cadherin domain-containing protein</fullName>
    </recommendedName>
</protein>
<dbReference type="PANTHER" id="PTHR24026">
    <property type="entry name" value="FAT ATYPICAL CADHERIN-RELATED"/>
    <property type="match status" value="1"/>
</dbReference>
<dbReference type="PRINTS" id="PR00205">
    <property type="entry name" value="CADHERIN"/>
</dbReference>
<dbReference type="FunFam" id="2.60.40.60:FF:000020">
    <property type="entry name" value="Dachsous cadherin-related 1b"/>
    <property type="match status" value="3"/>
</dbReference>
<dbReference type="SUPFAM" id="SSF49313">
    <property type="entry name" value="Cadherin-like"/>
    <property type="match status" value="3"/>
</dbReference>
<dbReference type="CDD" id="cd11304">
    <property type="entry name" value="Cadherin_repeat"/>
    <property type="match status" value="3"/>
</dbReference>
<sequence length="351" mass="37582">VFISVVDSAHKPPIFERARYAYSIGEGVAKGTVVGTVKAAVTDGAGRSNVYYSIYSGDPDGLFIIDGATGIITTSSPLDHETKSSVLLNIQATSGDPPVYGHTQVNIEIEDVNDNAPEFESPLVRISVPENAEVGSPLYSAHASDRDSGRNGAVEYKMAGNPYGGLFKVDAKSGDLTVARRLDYETSQRQSLVITATDSGVPPLAANLTVMVEVQDVNDNAPVFERKEYSLRIVESAAVNTQLLQLTAIDADSGNNARLTYRLIAANATDAPDAAFGVFPATGWLYLRAPLDRERRDRYRLTVAASDNGVPSATATALVLVQVLDANDNDPVFAGDSYEFAIEENLRRGTF</sequence>
<dbReference type="InterPro" id="IPR002126">
    <property type="entry name" value="Cadherin-like_dom"/>
</dbReference>
<dbReference type="PROSITE" id="PS00232">
    <property type="entry name" value="CADHERIN_1"/>
    <property type="match status" value="2"/>
</dbReference>
<reference evidence="9" key="1">
    <citation type="submission" date="2022-01" db="EMBL/GenBank/DDBJ databases">
        <authorList>
            <person name="King R."/>
        </authorList>
    </citation>
    <scope>NUCLEOTIDE SEQUENCE</scope>
</reference>
<evidence type="ECO:0000259" key="8">
    <source>
        <dbReference type="PROSITE" id="PS50268"/>
    </source>
</evidence>
<evidence type="ECO:0000256" key="7">
    <source>
        <dbReference type="PROSITE-ProRule" id="PRU00043"/>
    </source>
</evidence>
<dbReference type="GO" id="GO:0005886">
    <property type="term" value="C:plasma membrane"/>
    <property type="evidence" value="ECO:0007669"/>
    <property type="project" value="UniProtKB-SubCell"/>
</dbReference>
<evidence type="ECO:0000256" key="4">
    <source>
        <dbReference type="ARBA" id="ARBA00022837"/>
    </source>
</evidence>
<evidence type="ECO:0000256" key="6">
    <source>
        <dbReference type="ARBA" id="ARBA00023136"/>
    </source>
</evidence>
<keyword evidence="4 7" id="KW-0106">Calcium</keyword>
<accession>A0A9N9TGK7</accession>
<feature type="non-terminal residue" evidence="9">
    <location>
        <position position="351"/>
    </location>
</feature>
<dbReference type="GO" id="GO:0060429">
    <property type="term" value="P:epithelium development"/>
    <property type="evidence" value="ECO:0007669"/>
    <property type="project" value="UniProtKB-ARBA"/>
</dbReference>
<dbReference type="PANTHER" id="PTHR24026:SF126">
    <property type="entry name" value="PROTOCADHERIN FAT 4"/>
    <property type="match status" value="1"/>
</dbReference>
<dbReference type="GO" id="GO:0005509">
    <property type="term" value="F:calcium ion binding"/>
    <property type="evidence" value="ECO:0007669"/>
    <property type="project" value="UniProtKB-UniRule"/>
</dbReference>
<evidence type="ECO:0000256" key="3">
    <source>
        <dbReference type="ARBA" id="ARBA00022737"/>
    </source>
</evidence>
<keyword evidence="10" id="KW-1185">Reference proteome</keyword>
<feature type="domain" description="Cadherin" evidence="8">
    <location>
        <begin position="225"/>
        <end position="333"/>
    </location>
</feature>
<evidence type="ECO:0000313" key="10">
    <source>
        <dbReference type="Proteomes" id="UP001153712"/>
    </source>
</evidence>
<feature type="non-terminal residue" evidence="9">
    <location>
        <position position="1"/>
    </location>
</feature>
<feature type="domain" description="Cadherin" evidence="8">
    <location>
        <begin position="16"/>
        <end position="119"/>
    </location>
</feature>
<dbReference type="PROSITE" id="PS50268">
    <property type="entry name" value="CADHERIN_2"/>
    <property type="match status" value="3"/>
</dbReference>
<dbReference type="Pfam" id="PF00028">
    <property type="entry name" value="Cadherin"/>
    <property type="match status" value="3"/>
</dbReference>
<feature type="domain" description="Cadherin" evidence="8">
    <location>
        <begin position="120"/>
        <end position="224"/>
    </location>
</feature>
<dbReference type="AlphaFoldDB" id="A0A9N9TGK7"/>
<keyword evidence="5" id="KW-1133">Transmembrane helix</keyword>
<evidence type="ECO:0000313" key="9">
    <source>
        <dbReference type="EMBL" id="CAG9854997.1"/>
    </source>
</evidence>
<dbReference type="InterPro" id="IPR020894">
    <property type="entry name" value="Cadherin_CS"/>
</dbReference>
<keyword evidence="2" id="KW-0812">Transmembrane</keyword>
<organism evidence="9 10">
    <name type="scientific">Phyllotreta striolata</name>
    <name type="common">Striped flea beetle</name>
    <name type="synonym">Crioceris striolata</name>
    <dbReference type="NCBI Taxonomy" id="444603"/>
    <lineage>
        <taxon>Eukaryota</taxon>
        <taxon>Metazoa</taxon>
        <taxon>Ecdysozoa</taxon>
        <taxon>Arthropoda</taxon>
        <taxon>Hexapoda</taxon>
        <taxon>Insecta</taxon>
        <taxon>Pterygota</taxon>
        <taxon>Neoptera</taxon>
        <taxon>Endopterygota</taxon>
        <taxon>Coleoptera</taxon>
        <taxon>Polyphaga</taxon>
        <taxon>Cucujiformia</taxon>
        <taxon>Chrysomeloidea</taxon>
        <taxon>Chrysomelidae</taxon>
        <taxon>Galerucinae</taxon>
        <taxon>Alticini</taxon>
        <taxon>Phyllotreta</taxon>
    </lineage>
</organism>
<dbReference type="Gene3D" id="2.60.40.60">
    <property type="entry name" value="Cadherins"/>
    <property type="match status" value="3"/>
</dbReference>
<keyword evidence="6" id="KW-0472">Membrane</keyword>